<dbReference type="GO" id="GO:0008168">
    <property type="term" value="F:methyltransferase activity"/>
    <property type="evidence" value="ECO:0007669"/>
    <property type="project" value="UniProtKB-KW"/>
</dbReference>
<reference evidence="2 3" key="1">
    <citation type="submission" date="2021-01" db="EMBL/GenBank/DDBJ databases">
        <title>Actinoplanes sp. nov. LDG1-06 isolated from lichen.</title>
        <authorList>
            <person name="Saeng-In P."/>
            <person name="Phongsopitanun W."/>
            <person name="Kanchanasin P."/>
            <person name="Yuki M."/>
            <person name="Kudo T."/>
            <person name="Ohkuma M."/>
            <person name="Tanasupawat S."/>
        </authorList>
    </citation>
    <scope>NUCLEOTIDE SEQUENCE [LARGE SCALE GENOMIC DNA]</scope>
    <source>
        <strain evidence="2 3">LDG1-06</strain>
    </source>
</reference>
<dbReference type="RefSeq" id="WP_203379063.1">
    <property type="nucleotide sequence ID" value="NZ_JAENHP010000009.1"/>
</dbReference>
<dbReference type="GO" id="GO:0032259">
    <property type="term" value="P:methylation"/>
    <property type="evidence" value="ECO:0007669"/>
    <property type="project" value="UniProtKB-KW"/>
</dbReference>
<organism evidence="2 3">
    <name type="scientific">Paractinoplanes ovalisporus</name>
    <dbReference type="NCBI Taxonomy" id="2810368"/>
    <lineage>
        <taxon>Bacteria</taxon>
        <taxon>Bacillati</taxon>
        <taxon>Actinomycetota</taxon>
        <taxon>Actinomycetes</taxon>
        <taxon>Micromonosporales</taxon>
        <taxon>Micromonosporaceae</taxon>
        <taxon>Paractinoplanes</taxon>
    </lineage>
</organism>
<feature type="domain" description="Methyltransferase type 11" evidence="1">
    <location>
        <begin position="41"/>
        <end position="137"/>
    </location>
</feature>
<dbReference type="Proteomes" id="UP000632138">
    <property type="component" value="Unassembled WGS sequence"/>
</dbReference>
<keyword evidence="2" id="KW-0489">Methyltransferase</keyword>
<dbReference type="CDD" id="cd02440">
    <property type="entry name" value="AdoMet_MTases"/>
    <property type="match status" value="1"/>
</dbReference>
<evidence type="ECO:0000313" key="2">
    <source>
        <dbReference type="EMBL" id="MBM2619051.1"/>
    </source>
</evidence>
<dbReference type="InterPro" id="IPR013216">
    <property type="entry name" value="Methyltransf_11"/>
</dbReference>
<dbReference type="Gene3D" id="3.40.50.150">
    <property type="entry name" value="Vaccinia Virus protein VP39"/>
    <property type="match status" value="1"/>
</dbReference>
<evidence type="ECO:0000313" key="3">
    <source>
        <dbReference type="Proteomes" id="UP000632138"/>
    </source>
</evidence>
<accession>A0ABS2AGU8</accession>
<dbReference type="InterPro" id="IPR029063">
    <property type="entry name" value="SAM-dependent_MTases_sf"/>
</dbReference>
<dbReference type="SUPFAM" id="SSF53335">
    <property type="entry name" value="S-adenosyl-L-methionine-dependent methyltransferases"/>
    <property type="match status" value="1"/>
</dbReference>
<gene>
    <name evidence="2" type="ORF">JIG36_26185</name>
</gene>
<dbReference type="EMBL" id="JAENHP010000009">
    <property type="protein sequence ID" value="MBM2619051.1"/>
    <property type="molecule type" value="Genomic_DNA"/>
</dbReference>
<name>A0ABS2AGU8_9ACTN</name>
<protein>
    <submittedName>
        <fullName evidence="2">Class I SAM-dependent methyltransferase</fullName>
    </submittedName>
</protein>
<proteinExistence type="predicted"/>
<dbReference type="Pfam" id="PF08241">
    <property type="entry name" value="Methyltransf_11"/>
    <property type="match status" value="1"/>
</dbReference>
<sequence length="181" mass="20498">MHMFTHAEQYDRHAQRAGRKLYDRVVADAHAAGLPTDTRVLDVGTGPGRIPRALTAVEPAWTIDGLDLSPQMIEYARRQSPEADRVTFTVGDVAALPYPDDTFDLVVSSLSQHHWSNVDGGIRDLARVLRPGGRLWIYDVRWSLFRATRVAERCLTDVRREPVRLTRWPIPLIARLHARAT</sequence>
<keyword evidence="3" id="KW-1185">Reference proteome</keyword>
<keyword evidence="2" id="KW-0808">Transferase</keyword>
<dbReference type="PANTHER" id="PTHR43591">
    <property type="entry name" value="METHYLTRANSFERASE"/>
    <property type="match status" value="1"/>
</dbReference>
<comment type="caution">
    <text evidence="2">The sequence shown here is derived from an EMBL/GenBank/DDBJ whole genome shotgun (WGS) entry which is preliminary data.</text>
</comment>
<evidence type="ECO:0000259" key="1">
    <source>
        <dbReference type="Pfam" id="PF08241"/>
    </source>
</evidence>